<name>A0A8X7TT35_BRACI</name>
<dbReference type="EMBL" id="JAAMPC010000016">
    <property type="protein sequence ID" value="KAG2252496.1"/>
    <property type="molecule type" value="Genomic_DNA"/>
</dbReference>
<feature type="domain" description="RING-type" evidence="12">
    <location>
        <begin position="59"/>
        <end position="95"/>
    </location>
</feature>
<evidence type="ECO:0000256" key="4">
    <source>
        <dbReference type="ARBA" id="ARBA00012483"/>
    </source>
</evidence>
<dbReference type="InterPro" id="IPR008974">
    <property type="entry name" value="TRAF-like"/>
</dbReference>
<evidence type="ECO:0000256" key="11">
    <source>
        <dbReference type="SAM" id="MobiDB-lite"/>
    </source>
</evidence>
<evidence type="ECO:0000256" key="5">
    <source>
        <dbReference type="ARBA" id="ARBA00022679"/>
    </source>
</evidence>
<gene>
    <name evidence="14" type="ORF">Bca52824_082632</name>
</gene>
<organism evidence="14 15">
    <name type="scientific">Brassica carinata</name>
    <name type="common">Ethiopian mustard</name>
    <name type="synonym">Abyssinian cabbage</name>
    <dbReference type="NCBI Taxonomy" id="52824"/>
    <lineage>
        <taxon>Eukaryota</taxon>
        <taxon>Viridiplantae</taxon>
        <taxon>Streptophyta</taxon>
        <taxon>Embryophyta</taxon>
        <taxon>Tracheophyta</taxon>
        <taxon>Spermatophyta</taxon>
        <taxon>Magnoliopsida</taxon>
        <taxon>eudicotyledons</taxon>
        <taxon>Gunneridae</taxon>
        <taxon>Pentapetalae</taxon>
        <taxon>rosids</taxon>
        <taxon>malvids</taxon>
        <taxon>Brassicales</taxon>
        <taxon>Brassicaceae</taxon>
        <taxon>Brassiceae</taxon>
        <taxon>Brassica</taxon>
    </lineage>
</organism>
<dbReference type="PROSITE" id="PS51081">
    <property type="entry name" value="ZF_SIAH"/>
    <property type="match status" value="1"/>
</dbReference>
<protein>
    <recommendedName>
        <fullName evidence="4">RING-type E3 ubiquitin transferase</fullName>
        <ecNumber evidence="4">2.3.2.27</ecNumber>
    </recommendedName>
</protein>
<evidence type="ECO:0000256" key="6">
    <source>
        <dbReference type="ARBA" id="ARBA00022723"/>
    </source>
</evidence>
<dbReference type="PANTHER" id="PTHR10315">
    <property type="entry name" value="E3 UBIQUITIN PROTEIN LIGASE SIAH"/>
    <property type="match status" value="1"/>
</dbReference>
<feature type="region of interest" description="Disordered" evidence="11">
    <location>
        <begin position="19"/>
        <end position="45"/>
    </location>
</feature>
<evidence type="ECO:0000256" key="2">
    <source>
        <dbReference type="ARBA" id="ARBA00004906"/>
    </source>
</evidence>
<proteinExistence type="inferred from homology"/>
<dbReference type="GO" id="GO:0061630">
    <property type="term" value="F:ubiquitin protein ligase activity"/>
    <property type="evidence" value="ECO:0007669"/>
    <property type="project" value="UniProtKB-EC"/>
</dbReference>
<sequence length="281" mass="31501">MDLDSMDCASTIDVTDDEEIHQDRHSYTSVSKHHSNNSNANAASGLLPTTTSVHELLECPVCTNSMYPPIHQCHNGHTLCSTCKNRVHNRCPTCRQELVAESLELPCKYMSLGCPEIFPYYSKLKHETVCNFRPYNCPYAGSECSVMGDIPFLVAHLRDDHKVDMHSGCTFNHRYVKSNPREVENATWMLTVFHCFGQYFCLHFEAFQLGMAPFGSGGYGRKLIWEGTPRSVRDSHRKVRDSHDGLIIQRNMALLLGIWKEQQQQSGGEGGGGGACIPNLS</sequence>
<dbReference type="EC" id="2.3.2.27" evidence="4"/>
<evidence type="ECO:0000259" key="13">
    <source>
        <dbReference type="PROSITE" id="PS51081"/>
    </source>
</evidence>
<keyword evidence="9" id="KW-0862">Zinc</keyword>
<feature type="domain" description="SIAH-type" evidence="13">
    <location>
        <begin position="102"/>
        <end position="162"/>
    </location>
</feature>
<dbReference type="InterPro" id="IPR013010">
    <property type="entry name" value="Znf_SIAH"/>
</dbReference>
<dbReference type="InterPro" id="IPR018121">
    <property type="entry name" value="7-in-absentia-prot_TRAF-dom"/>
</dbReference>
<dbReference type="InterPro" id="IPR001841">
    <property type="entry name" value="Znf_RING"/>
</dbReference>
<evidence type="ECO:0000256" key="9">
    <source>
        <dbReference type="ARBA" id="ARBA00022833"/>
    </source>
</evidence>
<dbReference type="InterPro" id="IPR052088">
    <property type="entry name" value="E3_ubiquitin-ligase_SINA"/>
</dbReference>
<dbReference type="FunFam" id="3.30.40.10:FF:000041">
    <property type="entry name" value="E3 ubiquitin-protein ligase SINAT3"/>
    <property type="match status" value="1"/>
</dbReference>
<comment type="catalytic activity">
    <reaction evidence="1">
        <text>S-ubiquitinyl-[E2 ubiquitin-conjugating enzyme]-L-cysteine + [acceptor protein]-L-lysine = [E2 ubiquitin-conjugating enzyme]-L-cysteine + N(6)-ubiquitinyl-[acceptor protein]-L-lysine.</text>
        <dbReference type="EC" id="2.3.2.27"/>
    </reaction>
</comment>
<dbReference type="PANTHER" id="PTHR10315:SF80">
    <property type="entry name" value="E3 UBIQUITIN-PROTEIN LIGASE SINAT3"/>
    <property type="match status" value="1"/>
</dbReference>
<evidence type="ECO:0000313" key="15">
    <source>
        <dbReference type="Proteomes" id="UP000886595"/>
    </source>
</evidence>
<dbReference type="InterPro" id="IPR013083">
    <property type="entry name" value="Znf_RING/FYVE/PHD"/>
</dbReference>
<reference evidence="14 15" key="1">
    <citation type="submission" date="2020-02" db="EMBL/GenBank/DDBJ databases">
        <authorList>
            <person name="Ma Q."/>
            <person name="Huang Y."/>
            <person name="Song X."/>
            <person name="Pei D."/>
        </authorList>
    </citation>
    <scope>NUCLEOTIDE SEQUENCE [LARGE SCALE GENOMIC DNA]</scope>
    <source>
        <strain evidence="14">Sxm20200214</strain>
        <tissue evidence="14">Leaf</tissue>
    </source>
</reference>
<accession>A0A8X7TT35</accession>
<keyword evidence="15" id="KW-1185">Reference proteome</keyword>
<dbReference type="InterPro" id="IPR049548">
    <property type="entry name" value="Sina-like_RING"/>
</dbReference>
<dbReference type="CDD" id="cd16571">
    <property type="entry name" value="RING-HC_SIAHs"/>
    <property type="match status" value="1"/>
</dbReference>
<dbReference type="Pfam" id="PF21362">
    <property type="entry name" value="Sina_RING"/>
    <property type="match status" value="1"/>
</dbReference>
<evidence type="ECO:0000256" key="1">
    <source>
        <dbReference type="ARBA" id="ARBA00000900"/>
    </source>
</evidence>
<keyword evidence="6" id="KW-0479">Metal-binding</keyword>
<dbReference type="PROSITE" id="PS50089">
    <property type="entry name" value="ZF_RING_2"/>
    <property type="match status" value="1"/>
</dbReference>
<dbReference type="GO" id="GO:0006511">
    <property type="term" value="P:ubiquitin-dependent protein catabolic process"/>
    <property type="evidence" value="ECO:0007669"/>
    <property type="project" value="InterPro"/>
</dbReference>
<dbReference type="Gene3D" id="3.30.40.10">
    <property type="entry name" value="Zinc/RING finger domain, C3HC4 (zinc finger)"/>
    <property type="match status" value="2"/>
</dbReference>
<dbReference type="GO" id="GO:0005737">
    <property type="term" value="C:cytoplasm"/>
    <property type="evidence" value="ECO:0007669"/>
    <property type="project" value="InterPro"/>
</dbReference>
<dbReference type="Pfam" id="PF21361">
    <property type="entry name" value="Sina_ZnF"/>
    <property type="match status" value="1"/>
</dbReference>
<dbReference type="AlphaFoldDB" id="A0A8X7TT35"/>
<dbReference type="Gene3D" id="2.60.210.10">
    <property type="entry name" value="Apoptosis, Tumor Necrosis Factor Receptor Associated Protein 2, Chain A"/>
    <property type="match status" value="1"/>
</dbReference>
<comment type="similarity">
    <text evidence="3">Belongs to the SINA (Seven in absentia) family.</text>
</comment>
<evidence type="ECO:0000256" key="8">
    <source>
        <dbReference type="ARBA" id="ARBA00022786"/>
    </source>
</evidence>
<evidence type="ECO:0000259" key="12">
    <source>
        <dbReference type="PROSITE" id="PS50089"/>
    </source>
</evidence>
<dbReference type="SUPFAM" id="SSF49599">
    <property type="entry name" value="TRAF domain-like"/>
    <property type="match status" value="1"/>
</dbReference>
<evidence type="ECO:0000313" key="14">
    <source>
        <dbReference type="EMBL" id="KAG2252496.1"/>
    </source>
</evidence>
<dbReference type="GO" id="GO:0008270">
    <property type="term" value="F:zinc ion binding"/>
    <property type="evidence" value="ECO:0007669"/>
    <property type="project" value="UniProtKB-KW"/>
</dbReference>
<dbReference type="Pfam" id="PF03145">
    <property type="entry name" value="Sina_TRAF"/>
    <property type="match status" value="1"/>
</dbReference>
<keyword evidence="8" id="KW-0833">Ubl conjugation pathway</keyword>
<keyword evidence="7 10" id="KW-0863">Zinc-finger</keyword>
<dbReference type="SUPFAM" id="SSF57850">
    <property type="entry name" value="RING/U-box"/>
    <property type="match status" value="1"/>
</dbReference>
<evidence type="ECO:0000256" key="10">
    <source>
        <dbReference type="PROSITE-ProRule" id="PRU00455"/>
    </source>
</evidence>
<dbReference type="Proteomes" id="UP000886595">
    <property type="component" value="Unassembled WGS sequence"/>
</dbReference>
<keyword evidence="5" id="KW-0808">Transferase</keyword>
<comment type="caution">
    <text evidence="14">The sequence shown here is derived from an EMBL/GenBank/DDBJ whole genome shotgun (WGS) entry which is preliminary data.</text>
</comment>
<evidence type="ECO:0000256" key="7">
    <source>
        <dbReference type="ARBA" id="ARBA00022771"/>
    </source>
</evidence>
<evidence type="ECO:0000256" key="3">
    <source>
        <dbReference type="ARBA" id="ARBA00009119"/>
    </source>
</evidence>
<dbReference type="OrthoDB" id="941555at2759"/>
<comment type="pathway">
    <text evidence="2">Protein modification; protein ubiquitination.</text>
</comment>